<dbReference type="CDD" id="cd21117">
    <property type="entry name" value="Twitch_MoaA"/>
    <property type="match status" value="1"/>
</dbReference>
<dbReference type="GO" id="GO:0046872">
    <property type="term" value="F:metal ion binding"/>
    <property type="evidence" value="ECO:0007669"/>
    <property type="project" value="UniProtKB-KW"/>
</dbReference>
<evidence type="ECO:0000256" key="10">
    <source>
        <dbReference type="ARBA" id="ARBA00023134"/>
    </source>
</evidence>
<dbReference type="PANTHER" id="PTHR22960:SF0">
    <property type="entry name" value="MOLYBDENUM COFACTOR BIOSYNTHESIS PROTEIN 1"/>
    <property type="match status" value="1"/>
</dbReference>
<evidence type="ECO:0000256" key="12">
    <source>
        <dbReference type="ARBA" id="ARBA00023239"/>
    </source>
</evidence>
<accession>A0A8J4AWW0</accession>
<evidence type="ECO:0000256" key="8">
    <source>
        <dbReference type="ARBA" id="ARBA00023004"/>
    </source>
</evidence>
<evidence type="ECO:0000256" key="9">
    <source>
        <dbReference type="ARBA" id="ARBA00023014"/>
    </source>
</evidence>
<dbReference type="InterPro" id="IPR013483">
    <property type="entry name" value="MoaA"/>
</dbReference>
<dbReference type="EC" id="4.1.99.22" evidence="3"/>
<keyword evidence="5" id="KW-0949">S-adenosyl-L-methionine</keyword>
<dbReference type="InterPro" id="IPR013785">
    <property type="entry name" value="Aldolase_TIM"/>
</dbReference>
<keyword evidence="17" id="KW-1185">Reference proteome</keyword>
<evidence type="ECO:0000256" key="11">
    <source>
        <dbReference type="ARBA" id="ARBA00023150"/>
    </source>
</evidence>
<dbReference type="Gene3D" id="3.20.20.70">
    <property type="entry name" value="Aldolase class I"/>
    <property type="match status" value="1"/>
</dbReference>
<dbReference type="InterPro" id="IPR050105">
    <property type="entry name" value="MoCo_biosynth_MoaA/MoaC"/>
</dbReference>
<keyword evidence="9" id="KW-0411">Iron-sulfur</keyword>
<dbReference type="InterPro" id="IPR000385">
    <property type="entry name" value="MoaA_NifB_PqqE_Fe-S-bd_CS"/>
</dbReference>
<keyword evidence="8" id="KW-0408">Iron</keyword>
<evidence type="ECO:0000259" key="15">
    <source>
        <dbReference type="PROSITE" id="PS51918"/>
    </source>
</evidence>
<comment type="cofactor">
    <cofactor evidence="1">
        <name>[4Fe-4S] cluster</name>
        <dbReference type="ChEBI" id="CHEBI:49883"/>
    </cofactor>
</comment>
<evidence type="ECO:0000256" key="4">
    <source>
        <dbReference type="ARBA" id="ARBA00022485"/>
    </source>
</evidence>
<name>A0A8J4AWW0_9CHLO</name>
<dbReference type="UniPathway" id="UPA00344"/>
<dbReference type="NCBIfam" id="TIGR02666">
    <property type="entry name" value="moaA"/>
    <property type="match status" value="1"/>
</dbReference>
<dbReference type="InterPro" id="IPR010505">
    <property type="entry name" value="MoaA_twitch"/>
</dbReference>
<dbReference type="InterPro" id="IPR006638">
    <property type="entry name" value="Elp3/MiaA/NifB-like_rSAM"/>
</dbReference>
<dbReference type="InterPro" id="IPR058240">
    <property type="entry name" value="rSAM_sf"/>
</dbReference>
<dbReference type="GO" id="GO:0061798">
    <property type="term" value="F:GTP 3',8'-cyclase activity"/>
    <property type="evidence" value="ECO:0007669"/>
    <property type="project" value="UniProtKB-EC"/>
</dbReference>
<dbReference type="Proteomes" id="UP000747399">
    <property type="component" value="Unassembled WGS sequence"/>
</dbReference>
<dbReference type="GO" id="GO:0005525">
    <property type="term" value="F:GTP binding"/>
    <property type="evidence" value="ECO:0007669"/>
    <property type="project" value="UniProtKB-KW"/>
</dbReference>
<evidence type="ECO:0000256" key="1">
    <source>
        <dbReference type="ARBA" id="ARBA00001966"/>
    </source>
</evidence>
<feature type="compositionally biased region" description="Low complexity" evidence="14">
    <location>
        <begin position="226"/>
        <end position="246"/>
    </location>
</feature>
<keyword evidence="6" id="KW-0479">Metal-binding</keyword>
<evidence type="ECO:0000256" key="5">
    <source>
        <dbReference type="ARBA" id="ARBA00022691"/>
    </source>
</evidence>
<gene>
    <name evidence="16" type="ORF">Vafri_3479</name>
</gene>
<evidence type="ECO:0000256" key="7">
    <source>
        <dbReference type="ARBA" id="ARBA00022741"/>
    </source>
</evidence>
<dbReference type="GO" id="GO:0051539">
    <property type="term" value="F:4 iron, 4 sulfur cluster binding"/>
    <property type="evidence" value="ECO:0007669"/>
    <property type="project" value="UniProtKB-KW"/>
</dbReference>
<comment type="pathway">
    <text evidence="2">Cofactor biosynthesis; molybdopterin biosynthesis.</text>
</comment>
<evidence type="ECO:0000256" key="13">
    <source>
        <dbReference type="ARBA" id="ARBA00048697"/>
    </source>
</evidence>
<dbReference type="SFLD" id="SFLDG01386">
    <property type="entry name" value="main_SPASM_domain-containing"/>
    <property type="match status" value="1"/>
</dbReference>
<sequence>VQTWYANSFIIIAIARSVHEASFLSNCISSSNANPRRPRDPPHLVRNPTMTHRGVVYNLARYTIGRSRTWNAKKGLLGDYPSEANEPSTSYSCTPSATIWHRCYHRPTGARGFCSWSLTATATSQSKCQEGAASARWVLDPASSEAYDRRLRELVNSSRALQDLPQDPRQRVTSPSTSAPLARSEVLVGAVTDGVGDGTSAIQSMLAAVNVGERNTAVAATAISTGTASDSSSSLGSAPSNGAAPAVSPPPSLSPPDQEASLSMQAASAARDRARAALRDVPAFIPPQAGGCATTSSRRNGVKSSAAAAISQPIPSSVATTVTALPEPSVQPHPASPTPVDWREALQLAKRMLGDRQVSGEEMLTDKFSRMHTYLRISLTERCNLRCTYCMPDEGVALTPSQQLLTTQEILKLAHIFVEAGVNKIRLTGGEPTLRRDVCDLVRHLSALKPMGLRGVAITSNGIVLARQLPGLKDAGLTAVNISLDTLRPERFEQLARRPGHRRVLESIRTAVALGYDPVKVNVVVMRGVNDDEVADFAALTMNHPINVRFIEYMPFDGNVWSDSKMVPYRELVSQIQTAFPGNPLERLSDPTGEVAKNFRLKGHRGSVSFITSMTQQFCSDCNRLRLLADGNLKVCLFGASEVSLRDAMRGGASDDDLRAIISVAVGRKRAAHAGMFELAASANRPMITIGG</sequence>
<comment type="catalytic activity">
    <reaction evidence="13">
        <text>GTP + AH2 + S-adenosyl-L-methionine = (8S)-3',8-cyclo-7,8-dihydroguanosine 5'-triphosphate + 5'-deoxyadenosine + L-methionine + A + H(+)</text>
        <dbReference type="Rhea" id="RHEA:49576"/>
        <dbReference type="ChEBI" id="CHEBI:13193"/>
        <dbReference type="ChEBI" id="CHEBI:15378"/>
        <dbReference type="ChEBI" id="CHEBI:17319"/>
        <dbReference type="ChEBI" id="CHEBI:17499"/>
        <dbReference type="ChEBI" id="CHEBI:37565"/>
        <dbReference type="ChEBI" id="CHEBI:57844"/>
        <dbReference type="ChEBI" id="CHEBI:59789"/>
        <dbReference type="ChEBI" id="CHEBI:131766"/>
        <dbReference type="EC" id="4.1.99.22"/>
    </reaction>
</comment>
<comment type="caution">
    <text evidence="16">The sequence shown here is derived from an EMBL/GenBank/DDBJ whole genome shotgun (WGS) entry which is preliminary data.</text>
</comment>
<dbReference type="InterPro" id="IPR040064">
    <property type="entry name" value="MoaA-like"/>
</dbReference>
<dbReference type="CDD" id="cd01335">
    <property type="entry name" value="Radical_SAM"/>
    <property type="match status" value="1"/>
</dbReference>
<protein>
    <recommendedName>
        <fullName evidence="3">GTP 3',8-cyclase</fullName>
        <ecNumber evidence="3">4.1.99.22</ecNumber>
    </recommendedName>
</protein>
<evidence type="ECO:0000256" key="3">
    <source>
        <dbReference type="ARBA" id="ARBA00012167"/>
    </source>
</evidence>
<feature type="non-terminal residue" evidence="16">
    <location>
        <position position="1"/>
    </location>
</feature>
<keyword evidence="10" id="KW-0342">GTP-binding</keyword>
<dbReference type="SUPFAM" id="SSF102114">
    <property type="entry name" value="Radical SAM enzymes"/>
    <property type="match status" value="1"/>
</dbReference>
<feature type="region of interest" description="Disordered" evidence="14">
    <location>
        <begin position="158"/>
        <end position="180"/>
    </location>
</feature>
<keyword evidence="4" id="KW-0004">4Fe-4S</keyword>
<dbReference type="Pfam" id="PF04055">
    <property type="entry name" value="Radical_SAM"/>
    <property type="match status" value="1"/>
</dbReference>
<dbReference type="AlphaFoldDB" id="A0A8J4AWW0"/>
<dbReference type="SFLD" id="SFLDS00029">
    <property type="entry name" value="Radical_SAM"/>
    <property type="match status" value="1"/>
</dbReference>
<keyword evidence="11" id="KW-0501">Molybdenum cofactor biosynthesis</keyword>
<dbReference type="GO" id="GO:0061799">
    <property type="term" value="F:cyclic pyranopterin monophosphate synthase activity"/>
    <property type="evidence" value="ECO:0007669"/>
    <property type="project" value="TreeGrafter"/>
</dbReference>
<evidence type="ECO:0000256" key="6">
    <source>
        <dbReference type="ARBA" id="ARBA00022723"/>
    </source>
</evidence>
<feature type="domain" description="Radical SAM core" evidence="15">
    <location>
        <begin position="367"/>
        <end position="583"/>
    </location>
</feature>
<dbReference type="SFLD" id="SFLDG01383">
    <property type="entry name" value="cyclic_pyranopterin_phosphate"/>
    <property type="match status" value="1"/>
</dbReference>
<keyword evidence="12" id="KW-0456">Lyase</keyword>
<keyword evidence="7" id="KW-0547">Nucleotide-binding</keyword>
<organism evidence="16 17">
    <name type="scientific">Volvox africanus</name>
    <dbReference type="NCBI Taxonomy" id="51714"/>
    <lineage>
        <taxon>Eukaryota</taxon>
        <taxon>Viridiplantae</taxon>
        <taxon>Chlorophyta</taxon>
        <taxon>core chlorophytes</taxon>
        <taxon>Chlorophyceae</taxon>
        <taxon>CS clade</taxon>
        <taxon>Chlamydomonadales</taxon>
        <taxon>Volvocaceae</taxon>
        <taxon>Volvox</taxon>
    </lineage>
</organism>
<dbReference type="PROSITE" id="PS51918">
    <property type="entry name" value="RADICAL_SAM"/>
    <property type="match status" value="1"/>
</dbReference>
<feature type="region of interest" description="Disordered" evidence="14">
    <location>
        <begin position="226"/>
        <end position="273"/>
    </location>
</feature>
<dbReference type="EMBL" id="BNCO01000004">
    <property type="protein sequence ID" value="GIL46863.1"/>
    <property type="molecule type" value="Genomic_DNA"/>
</dbReference>
<dbReference type="PANTHER" id="PTHR22960">
    <property type="entry name" value="MOLYBDOPTERIN COFACTOR SYNTHESIS PROTEIN A"/>
    <property type="match status" value="1"/>
</dbReference>
<reference evidence="16" key="1">
    <citation type="journal article" date="2021" name="Proc. Natl. Acad. Sci. U.S.A.">
        <title>Three genomes in the algal genus Volvox reveal the fate of a haploid sex-determining region after a transition to homothallism.</title>
        <authorList>
            <person name="Yamamoto K."/>
            <person name="Hamaji T."/>
            <person name="Kawai-Toyooka H."/>
            <person name="Matsuzaki R."/>
            <person name="Takahashi F."/>
            <person name="Nishimura Y."/>
            <person name="Kawachi M."/>
            <person name="Noguchi H."/>
            <person name="Minakuchi Y."/>
            <person name="Umen J.G."/>
            <person name="Toyoda A."/>
            <person name="Nozaki H."/>
        </authorList>
    </citation>
    <scope>NUCLEOTIDE SEQUENCE</scope>
    <source>
        <strain evidence="16">NIES-3780</strain>
    </source>
</reference>
<dbReference type="PROSITE" id="PS01305">
    <property type="entry name" value="MOAA_NIFB_PQQE"/>
    <property type="match status" value="1"/>
</dbReference>
<evidence type="ECO:0000256" key="2">
    <source>
        <dbReference type="ARBA" id="ARBA00005046"/>
    </source>
</evidence>
<evidence type="ECO:0000256" key="14">
    <source>
        <dbReference type="SAM" id="MobiDB-lite"/>
    </source>
</evidence>
<dbReference type="SMART" id="SM00729">
    <property type="entry name" value="Elp3"/>
    <property type="match status" value="1"/>
</dbReference>
<evidence type="ECO:0000313" key="17">
    <source>
        <dbReference type="Proteomes" id="UP000747399"/>
    </source>
</evidence>
<dbReference type="InterPro" id="IPR007197">
    <property type="entry name" value="rSAM"/>
</dbReference>
<dbReference type="Pfam" id="PF06463">
    <property type="entry name" value="Mob_synth_C"/>
    <property type="match status" value="1"/>
</dbReference>
<dbReference type="GO" id="GO:0006777">
    <property type="term" value="P:Mo-molybdopterin cofactor biosynthetic process"/>
    <property type="evidence" value="ECO:0007669"/>
    <property type="project" value="UniProtKB-KW"/>
</dbReference>
<dbReference type="SFLD" id="SFLDG01067">
    <property type="entry name" value="SPASM/twitch_domain_containing"/>
    <property type="match status" value="1"/>
</dbReference>
<dbReference type="HAMAP" id="MF_01225_B">
    <property type="entry name" value="MoaA_B"/>
    <property type="match status" value="1"/>
</dbReference>
<proteinExistence type="inferred from homology"/>
<evidence type="ECO:0000313" key="16">
    <source>
        <dbReference type="EMBL" id="GIL46863.1"/>
    </source>
</evidence>